<proteinExistence type="predicted"/>
<evidence type="ECO:0000313" key="1">
    <source>
        <dbReference type="EMBL" id="RCR69405.1"/>
    </source>
</evidence>
<dbReference type="EMBL" id="QOWE01000008">
    <property type="protein sequence ID" value="RCR69405.1"/>
    <property type="molecule type" value="Genomic_DNA"/>
</dbReference>
<gene>
    <name evidence="1" type="ORF">DUE52_11170</name>
</gene>
<comment type="caution">
    <text evidence="1">The sequence shown here is derived from an EMBL/GenBank/DDBJ whole genome shotgun (WGS) entry which is preliminary data.</text>
</comment>
<keyword evidence="2" id="KW-1185">Reference proteome</keyword>
<reference evidence="1 2" key="1">
    <citation type="submission" date="2018-07" db="EMBL/GenBank/DDBJ databases">
        <title>Genome analysis of Larkinella rosea.</title>
        <authorList>
            <person name="Zhou Z."/>
            <person name="Wang G."/>
        </authorList>
    </citation>
    <scope>NUCLEOTIDE SEQUENCE [LARGE SCALE GENOMIC DNA]</scope>
    <source>
        <strain evidence="2">zzj9</strain>
    </source>
</reference>
<evidence type="ECO:0000313" key="2">
    <source>
        <dbReference type="Proteomes" id="UP000253383"/>
    </source>
</evidence>
<accession>A0A368JQ09</accession>
<dbReference type="AlphaFoldDB" id="A0A368JQ09"/>
<dbReference type="RefSeq" id="WP_114406092.1">
    <property type="nucleotide sequence ID" value="NZ_QOWE01000008.1"/>
</dbReference>
<dbReference type="Proteomes" id="UP000253383">
    <property type="component" value="Unassembled WGS sequence"/>
</dbReference>
<name>A0A368JQ09_9BACT</name>
<dbReference type="OrthoDB" id="949761at2"/>
<organism evidence="1 2">
    <name type="scientific">Larkinella punicea</name>
    <dbReference type="NCBI Taxonomy" id="2315727"/>
    <lineage>
        <taxon>Bacteria</taxon>
        <taxon>Pseudomonadati</taxon>
        <taxon>Bacteroidota</taxon>
        <taxon>Cytophagia</taxon>
        <taxon>Cytophagales</taxon>
        <taxon>Spirosomataceae</taxon>
        <taxon>Larkinella</taxon>
    </lineage>
</organism>
<sequence>MMIVGDLKSYINYFQAWADATPEIKFFCFGSVEKGIEFARSLPEFDYPFCWLEQPVLQPSDNGAGHLCLRYFTGISILIKAPIDEQEQQIDAYAESLAILIDLMSKLMKDNNQALIHFDLNTLKLESINQLWIDAHYGFRMEVQLDLNINTRLFR</sequence>
<protein>
    <submittedName>
        <fullName evidence="1">Uncharacterized protein</fullName>
    </submittedName>
</protein>